<dbReference type="Gene3D" id="3.40.50.10990">
    <property type="entry name" value="GTP cyclohydrolase II"/>
    <property type="match status" value="1"/>
</dbReference>
<comment type="pathway">
    <text evidence="1">Cofactor biosynthesis; riboflavin biosynthesis.</text>
</comment>
<accession>A0A1C6SFH1</accession>
<proteinExistence type="predicted"/>
<dbReference type="Proteomes" id="UP000198959">
    <property type="component" value="Unassembled WGS sequence"/>
</dbReference>
<dbReference type="PANTHER" id="PTHR21327">
    <property type="entry name" value="GTP CYCLOHYDROLASE II-RELATED"/>
    <property type="match status" value="1"/>
</dbReference>
<keyword evidence="8" id="KW-1185">Reference proteome</keyword>
<keyword evidence="3" id="KW-0460">Magnesium</keyword>
<protein>
    <submittedName>
        <fullName evidence="7">GTP cyclohydrolase II</fullName>
    </submittedName>
</protein>
<dbReference type="STRING" id="145854.GA0074692_2482"/>
<sequence length="191" mass="19990">MTSANPPAMCPPVTDADLLALAQNRGLALLPRSEVPPTVATVAGPVRVRTVHGPVDAFVFQFPGESAEHLVLTRGIASGPETAGPVPAVLVHNECVAGDVFRSGLCDCRRKLTESLATLAGVDSGALIYLRSTANTSLSHRAHLTYRILVRLGLPLVSFDGVDAAAGGILPSPAVIEPHVRARMCRTPHLL</sequence>
<reference evidence="8" key="1">
    <citation type="submission" date="2016-06" db="EMBL/GenBank/DDBJ databases">
        <authorList>
            <person name="Varghese N."/>
            <person name="Submissions Spin"/>
        </authorList>
    </citation>
    <scope>NUCLEOTIDE SEQUENCE [LARGE SCALE GENOMIC DNA]</scope>
    <source>
        <strain evidence="8">DSM 43817</strain>
    </source>
</reference>
<gene>
    <name evidence="7" type="ORF">GA0074692_2482</name>
</gene>
<dbReference type="UniPathway" id="UPA00275"/>
<evidence type="ECO:0000256" key="2">
    <source>
        <dbReference type="ARBA" id="ARBA00022619"/>
    </source>
</evidence>
<dbReference type="SUPFAM" id="SSF142695">
    <property type="entry name" value="RibA-like"/>
    <property type="match status" value="1"/>
</dbReference>
<dbReference type="RefSeq" id="WP_091643500.1">
    <property type="nucleotide sequence ID" value="NZ_FMHW01000002.1"/>
</dbReference>
<dbReference type="Pfam" id="PF00925">
    <property type="entry name" value="GTP_cyclohydro2"/>
    <property type="match status" value="1"/>
</dbReference>
<evidence type="ECO:0000259" key="6">
    <source>
        <dbReference type="Pfam" id="PF00925"/>
    </source>
</evidence>
<dbReference type="InterPro" id="IPR032677">
    <property type="entry name" value="GTP_cyclohydro_II"/>
</dbReference>
<dbReference type="EMBL" id="FMHW01000002">
    <property type="protein sequence ID" value="SCL28153.1"/>
    <property type="molecule type" value="Genomic_DNA"/>
</dbReference>
<dbReference type="GO" id="GO:0016787">
    <property type="term" value="F:hydrolase activity"/>
    <property type="evidence" value="ECO:0007669"/>
    <property type="project" value="UniProtKB-KW"/>
</dbReference>
<evidence type="ECO:0000256" key="3">
    <source>
        <dbReference type="ARBA" id="ARBA00022842"/>
    </source>
</evidence>
<keyword evidence="7" id="KW-0378">Hydrolase</keyword>
<evidence type="ECO:0000256" key="4">
    <source>
        <dbReference type="ARBA" id="ARBA00023211"/>
    </source>
</evidence>
<dbReference type="OrthoDB" id="9793111at2"/>
<name>A0A1C6SFH1_9ACTN</name>
<dbReference type="PANTHER" id="PTHR21327:SF46">
    <property type="entry name" value="3,4-DIHYDROXY-2-BUTANONE 4-PHOSPHATE SYNTHASE"/>
    <property type="match status" value="1"/>
</dbReference>
<keyword evidence="4" id="KW-0464">Manganese</keyword>
<evidence type="ECO:0000256" key="1">
    <source>
        <dbReference type="ARBA" id="ARBA00005104"/>
    </source>
</evidence>
<dbReference type="AlphaFoldDB" id="A0A1C6SFH1"/>
<organism evidence="7 8">
    <name type="scientific">Micromonospora pallida</name>
    <dbReference type="NCBI Taxonomy" id="145854"/>
    <lineage>
        <taxon>Bacteria</taxon>
        <taxon>Bacillati</taxon>
        <taxon>Actinomycetota</taxon>
        <taxon>Actinomycetes</taxon>
        <taxon>Micromonosporales</taxon>
        <taxon>Micromonosporaceae</taxon>
        <taxon>Micromonospora</taxon>
    </lineage>
</organism>
<feature type="domain" description="GTP cyclohydrolase II" evidence="6">
    <location>
        <begin position="46"/>
        <end position="141"/>
    </location>
</feature>
<evidence type="ECO:0000313" key="7">
    <source>
        <dbReference type="EMBL" id="SCL28153.1"/>
    </source>
</evidence>
<dbReference type="InterPro" id="IPR036144">
    <property type="entry name" value="RibA-like_sf"/>
</dbReference>
<evidence type="ECO:0000256" key="5">
    <source>
        <dbReference type="ARBA" id="ARBA00023239"/>
    </source>
</evidence>
<dbReference type="GO" id="GO:0005829">
    <property type="term" value="C:cytosol"/>
    <property type="evidence" value="ECO:0007669"/>
    <property type="project" value="TreeGrafter"/>
</dbReference>
<keyword evidence="5" id="KW-0456">Lyase</keyword>
<dbReference type="GO" id="GO:0009231">
    <property type="term" value="P:riboflavin biosynthetic process"/>
    <property type="evidence" value="ECO:0007669"/>
    <property type="project" value="UniProtKB-UniPathway"/>
</dbReference>
<evidence type="ECO:0000313" key="8">
    <source>
        <dbReference type="Proteomes" id="UP000198959"/>
    </source>
</evidence>
<keyword evidence="2" id="KW-0686">Riboflavin biosynthesis</keyword>
<dbReference type="GO" id="GO:0008686">
    <property type="term" value="F:3,4-dihydroxy-2-butanone-4-phosphate synthase activity"/>
    <property type="evidence" value="ECO:0007669"/>
    <property type="project" value="TreeGrafter"/>
</dbReference>